<evidence type="ECO:0000256" key="2">
    <source>
        <dbReference type="ARBA" id="ARBA00002953"/>
    </source>
</evidence>
<evidence type="ECO:0000256" key="9">
    <source>
        <dbReference type="ARBA" id="ARBA00023277"/>
    </source>
</evidence>
<evidence type="ECO:0000313" key="12">
    <source>
        <dbReference type="EMBL" id="MFD1342494.1"/>
    </source>
</evidence>
<dbReference type="Gene3D" id="3.20.20.80">
    <property type="entry name" value="Glycosidases"/>
    <property type="match status" value="1"/>
</dbReference>
<gene>
    <name evidence="10 12" type="primary">glgB</name>
    <name evidence="12" type="ORF">ACFQ4E_08700</name>
</gene>
<keyword evidence="13" id="KW-1185">Reference proteome</keyword>
<dbReference type="GO" id="GO:0003844">
    <property type="term" value="F:1,4-alpha-glucan branching enzyme activity"/>
    <property type="evidence" value="ECO:0007669"/>
    <property type="project" value="UniProtKB-EC"/>
</dbReference>
<evidence type="ECO:0000313" key="13">
    <source>
        <dbReference type="Proteomes" id="UP001597135"/>
    </source>
</evidence>
<dbReference type="RefSeq" id="WP_386802603.1">
    <property type="nucleotide sequence ID" value="NZ_JBHTMU010000012.1"/>
</dbReference>
<keyword evidence="8 10" id="KW-0320">Glycogen biosynthesis</keyword>
<dbReference type="PANTHER" id="PTHR43651:SF3">
    <property type="entry name" value="1,4-ALPHA-GLUCAN-BRANCHING ENZYME"/>
    <property type="match status" value="1"/>
</dbReference>
<dbReference type="SMART" id="SM00642">
    <property type="entry name" value="Aamy"/>
    <property type="match status" value="1"/>
</dbReference>
<evidence type="ECO:0000256" key="1">
    <source>
        <dbReference type="ARBA" id="ARBA00000826"/>
    </source>
</evidence>
<evidence type="ECO:0000259" key="11">
    <source>
        <dbReference type="SMART" id="SM00642"/>
    </source>
</evidence>
<comment type="function">
    <text evidence="2 10">Catalyzes the formation of the alpha-1,6-glucosidic linkages in glycogen by scission of a 1,4-alpha-linked oligosaccharide from growing alpha-1,4-glucan chains and the subsequent attachment of the oligosaccharide to the alpha-1,6 position.</text>
</comment>
<dbReference type="Gene3D" id="2.60.40.1180">
    <property type="entry name" value="Golgi alpha-mannosidase II"/>
    <property type="match status" value="1"/>
</dbReference>
<dbReference type="Gene3D" id="2.60.40.10">
    <property type="entry name" value="Immunoglobulins"/>
    <property type="match status" value="1"/>
</dbReference>
<comment type="subunit">
    <text evidence="10">Monomer.</text>
</comment>
<keyword evidence="7 10" id="KW-0808">Transferase</keyword>
<accession>A0ABW3ZH88</accession>
<dbReference type="SUPFAM" id="SSF81296">
    <property type="entry name" value="E set domains"/>
    <property type="match status" value="1"/>
</dbReference>
<dbReference type="PIRSF" id="PIRSF000463">
    <property type="entry name" value="GlgB"/>
    <property type="match status" value="1"/>
</dbReference>
<dbReference type="PANTHER" id="PTHR43651">
    <property type="entry name" value="1,4-ALPHA-GLUCAN-BRANCHING ENZYME"/>
    <property type="match status" value="1"/>
</dbReference>
<dbReference type="Pfam" id="PF02806">
    <property type="entry name" value="Alpha-amylase_C"/>
    <property type="match status" value="1"/>
</dbReference>
<dbReference type="SUPFAM" id="SSF51445">
    <property type="entry name" value="(Trans)glycosidases"/>
    <property type="match status" value="1"/>
</dbReference>
<feature type="domain" description="Glycosyl hydrolase family 13 catalytic" evidence="11">
    <location>
        <begin position="250"/>
        <end position="636"/>
    </location>
</feature>
<comment type="catalytic activity">
    <reaction evidence="1 10">
        <text>Transfers a segment of a (1-&gt;4)-alpha-D-glucan chain to a primary hydroxy group in a similar glucan chain.</text>
        <dbReference type="EC" id="2.4.1.18"/>
    </reaction>
</comment>
<sequence length="727" mass="81226">MAQNKDLPPLDRLRSVSEGTCDDVFSLLGPRGAGETRTVTAFDPGAVEMWAVIGNQQYPLAPVEGVPGTFHGPVPGDAPYGLRGANAGGVWDTEDTYRFGPVLGEIDEYLLGEGTHKRLWTVLGAHVMEHEGVYGTHFAVWAPNARRVSVVGDFNLWDGRRHVMRRRGATGVWEIFLPGLGEGTVYKYEIVGAHGAVLPLKADPVGFGSQHPPENASVVRDIRGYGWSDQEWMETRAKANGREAPISVYEVHLGSWRRKENGRRISYVEAATELVEYVRDMGFTHIELLPISEYPFDGSWGYQPVGMFAPTVRHGPPHEFRDLVNAAHKAGIGVILDWVPGHFPTDPHGLGQFDGTALYEHADPREGFHQDWNTLIYNYGRTEVKNYLVSNALYWLEEYHTDGLRVDAVASMLYRDYSRKDGEWVPNKDGGRENYEAIDVLRTMNSETYGECPGIMTVAEESTSFPKVSRPVYDGGLGFGFKWNMGWMNDTLEYIKKDPIYRKHHHHQMTFGLHYAFSENFILPISHDEVVHGKGSMLNRMPGGEWEKFANLRAYYGFMWGHPGKKLLFMGQEFAQGHEWNHNAQLDWAAASGGYHKGIQSLVRDLNRLYADTPALHVKDCDPEGFQWIEANDAERSVYAWIRRGHPGDAEVVVLANFTPVEQTAYRVGMPQAGTWREALNTDAGLYGGGDRGNMGSVEAVEDGFNGQPAQATVVIPPLSAVFLVKE</sequence>
<reference evidence="13" key="1">
    <citation type="journal article" date="2019" name="Int. J. Syst. Evol. Microbiol.">
        <title>The Global Catalogue of Microorganisms (GCM) 10K type strain sequencing project: providing services to taxonomists for standard genome sequencing and annotation.</title>
        <authorList>
            <consortium name="The Broad Institute Genomics Platform"/>
            <consortium name="The Broad Institute Genome Sequencing Center for Infectious Disease"/>
            <person name="Wu L."/>
            <person name="Ma J."/>
        </authorList>
    </citation>
    <scope>NUCLEOTIDE SEQUENCE [LARGE SCALE GENOMIC DNA]</scope>
    <source>
        <strain evidence="13">CCUG 62953</strain>
    </source>
</reference>
<evidence type="ECO:0000256" key="8">
    <source>
        <dbReference type="ARBA" id="ARBA00023056"/>
    </source>
</evidence>
<dbReference type="EMBL" id="JBHTMU010000012">
    <property type="protein sequence ID" value="MFD1342494.1"/>
    <property type="molecule type" value="Genomic_DNA"/>
</dbReference>
<dbReference type="SUPFAM" id="SSF51011">
    <property type="entry name" value="Glycosyl hydrolase domain"/>
    <property type="match status" value="1"/>
</dbReference>
<dbReference type="CDD" id="cd11322">
    <property type="entry name" value="AmyAc_Glg_BE"/>
    <property type="match status" value="1"/>
</dbReference>
<dbReference type="Proteomes" id="UP001597135">
    <property type="component" value="Unassembled WGS sequence"/>
</dbReference>
<evidence type="ECO:0000256" key="4">
    <source>
        <dbReference type="ARBA" id="ARBA00009000"/>
    </source>
</evidence>
<comment type="caution">
    <text evidence="12">The sequence shown here is derived from an EMBL/GenBank/DDBJ whole genome shotgun (WGS) entry which is preliminary data.</text>
</comment>
<feature type="active site" description="Nucleophile" evidence="10">
    <location>
        <position position="407"/>
    </location>
</feature>
<dbReference type="NCBIfam" id="NF008967">
    <property type="entry name" value="PRK12313.1"/>
    <property type="match status" value="1"/>
</dbReference>
<dbReference type="InterPro" id="IPR006048">
    <property type="entry name" value="A-amylase/branching_C"/>
</dbReference>
<dbReference type="EC" id="2.4.1.18" evidence="10"/>
<comment type="pathway">
    <text evidence="3 10">Glycan biosynthesis; glycogen biosynthesis.</text>
</comment>
<dbReference type="NCBIfam" id="TIGR01515">
    <property type="entry name" value="branching_enzym"/>
    <property type="match status" value="1"/>
</dbReference>
<dbReference type="InterPro" id="IPR044143">
    <property type="entry name" value="GlgB_N_E_set_prok"/>
</dbReference>
<keyword evidence="5 10" id="KW-0321">Glycogen metabolism</keyword>
<evidence type="ECO:0000256" key="6">
    <source>
        <dbReference type="ARBA" id="ARBA00022676"/>
    </source>
</evidence>
<name>A0ABW3ZH88_9RHOB</name>
<dbReference type="InterPro" id="IPR004193">
    <property type="entry name" value="Glyco_hydro_13_N"/>
</dbReference>
<keyword evidence="9 10" id="KW-0119">Carbohydrate metabolism</keyword>
<dbReference type="InterPro" id="IPR013780">
    <property type="entry name" value="Glyco_hydro_b"/>
</dbReference>
<feature type="active site" description="Proton donor" evidence="10">
    <location>
        <position position="460"/>
    </location>
</feature>
<evidence type="ECO:0000256" key="7">
    <source>
        <dbReference type="ARBA" id="ARBA00022679"/>
    </source>
</evidence>
<dbReference type="InterPro" id="IPR013783">
    <property type="entry name" value="Ig-like_fold"/>
</dbReference>
<evidence type="ECO:0000256" key="5">
    <source>
        <dbReference type="ARBA" id="ARBA00022600"/>
    </source>
</evidence>
<dbReference type="InterPro" id="IPR006047">
    <property type="entry name" value="GH13_cat_dom"/>
</dbReference>
<dbReference type="InterPro" id="IPR014756">
    <property type="entry name" value="Ig_E-set"/>
</dbReference>
<dbReference type="InterPro" id="IPR017853">
    <property type="entry name" value="GH"/>
</dbReference>
<dbReference type="InterPro" id="IPR006407">
    <property type="entry name" value="GlgB"/>
</dbReference>
<dbReference type="CDD" id="cd02855">
    <property type="entry name" value="E_set_GBE_prok_N"/>
    <property type="match status" value="1"/>
</dbReference>
<organism evidence="12 13">
    <name type="scientific">Litorisediminicola beolgyonensis</name>
    <dbReference type="NCBI Taxonomy" id="1173614"/>
    <lineage>
        <taxon>Bacteria</taxon>
        <taxon>Pseudomonadati</taxon>
        <taxon>Pseudomonadota</taxon>
        <taxon>Alphaproteobacteria</taxon>
        <taxon>Rhodobacterales</taxon>
        <taxon>Paracoccaceae</taxon>
        <taxon>Litorisediminicola</taxon>
    </lineage>
</organism>
<dbReference type="NCBIfam" id="NF003811">
    <property type="entry name" value="PRK05402.1"/>
    <property type="match status" value="1"/>
</dbReference>
<dbReference type="InterPro" id="IPR037439">
    <property type="entry name" value="Branching_enzy"/>
</dbReference>
<protein>
    <recommendedName>
        <fullName evidence="10">1,4-alpha-glucan branching enzyme GlgB</fullName>
        <ecNumber evidence="10">2.4.1.18</ecNumber>
    </recommendedName>
    <alternativeName>
        <fullName evidence="10">1,4-alpha-D-glucan:1,4-alpha-D-glucan 6-glucosyl-transferase</fullName>
    </alternativeName>
    <alternativeName>
        <fullName evidence="10">Alpha-(1-&gt;4)-glucan branching enzyme</fullName>
    </alternativeName>
    <alternativeName>
        <fullName evidence="10">Glycogen branching enzyme</fullName>
        <shortName evidence="10">BE</shortName>
    </alternativeName>
</protein>
<dbReference type="Pfam" id="PF02922">
    <property type="entry name" value="CBM_48"/>
    <property type="match status" value="1"/>
</dbReference>
<evidence type="ECO:0000256" key="3">
    <source>
        <dbReference type="ARBA" id="ARBA00004964"/>
    </source>
</evidence>
<evidence type="ECO:0000256" key="10">
    <source>
        <dbReference type="HAMAP-Rule" id="MF_00685"/>
    </source>
</evidence>
<comment type="similarity">
    <text evidence="4 10">Belongs to the glycosyl hydrolase 13 family. GlgB subfamily.</text>
</comment>
<dbReference type="HAMAP" id="MF_00685">
    <property type="entry name" value="GlgB"/>
    <property type="match status" value="1"/>
</dbReference>
<keyword evidence="6 10" id="KW-0328">Glycosyltransferase</keyword>
<proteinExistence type="inferred from homology"/>